<reference evidence="2" key="1">
    <citation type="journal article" date="2023" name="Nat. Plants">
        <title>Single-cell RNA sequencing provides a high-resolution roadmap for understanding the multicellular compartmentation of specialized metabolism.</title>
        <authorList>
            <person name="Sun S."/>
            <person name="Shen X."/>
            <person name="Li Y."/>
            <person name="Li Y."/>
            <person name="Wang S."/>
            <person name="Li R."/>
            <person name="Zhang H."/>
            <person name="Shen G."/>
            <person name="Guo B."/>
            <person name="Wei J."/>
            <person name="Xu J."/>
            <person name="St-Pierre B."/>
            <person name="Chen S."/>
            <person name="Sun C."/>
        </authorList>
    </citation>
    <scope>NUCLEOTIDE SEQUENCE [LARGE SCALE GENOMIC DNA]</scope>
</reference>
<evidence type="ECO:0000313" key="2">
    <source>
        <dbReference type="Proteomes" id="UP001060085"/>
    </source>
</evidence>
<evidence type="ECO:0000313" key="1">
    <source>
        <dbReference type="EMBL" id="KAI5676198.1"/>
    </source>
</evidence>
<comment type="caution">
    <text evidence="1">The sequence shown here is derived from an EMBL/GenBank/DDBJ whole genome shotgun (WGS) entry which is preliminary data.</text>
</comment>
<proteinExistence type="predicted"/>
<accession>A0ACC0BUI3</accession>
<protein>
    <submittedName>
        <fullName evidence="1">Uncharacterized protein</fullName>
    </submittedName>
</protein>
<dbReference type="Proteomes" id="UP001060085">
    <property type="component" value="Linkage Group LG02"/>
</dbReference>
<organism evidence="1 2">
    <name type="scientific">Catharanthus roseus</name>
    <name type="common">Madagascar periwinkle</name>
    <name type="synonym">Vinca rosea</name>
    <dbReference type="NCBI Taxonomy" id="4058"/>
    <lineage>
        <taxon>Eukaryota</taxon>
        <taxon>Viridiplantae</taxon>
        <taxon>Streptophyta</taxon>
        <taxon>Embryophyta</taxon>
        <taxon>Tracheophyta</taxon>
        <taxon>Spermatophyta</taxon>
        <taxon>Magnoliopsida</taxon>
        <taxon>eudicotyledons</taxon>
        <taxon>Gunneridae</taxon>
        <taxon>Pentapetalae</taxon>
        <taxon>asterids</taxon>
        <taxon>lamiids</taxon>
        <taxon>Gentianales</taxon>
        <taxon>Apocynaceae</taxon>
        <taxon>Rauvolfioideae</taxon>
        <taxon>Vinceae</taxon>
        <taxon>Catharanthinae</taxon>
        <taxon>Catharanthus</taxon>
    </lineage>
</organism>
<sequence length="127" mass="14278">MHIIDGAVAEIDVRGPSCVTNTDIRIMGTCESQIVGNANIRIVGPSENQSIELLILDLWVQVKIKMLGLEMQFDSTSILKWATIEDTVKEEKEAKFEKNELKRVSAISAKRVVVFRCLHQNTRVNIP</sequence>
<name>A0ACC0BUI3_CATRO</name>
<dbReference type="EMBL" id="CM044702">
    <property type="protein sequence ID" value="KAI5676198.1"/>
    <property type="molecule type" value="Genomic_DNA"/>
</dbReference>
<keyword evidence="2" id="KW-1185">Reference proteome</keyword>
<gene>
    <name evidence="1" type="ORF">M9H77_07148</name>
</gene>